<dbReference type="GO" id="GO:0005509">
    <property type="term" value="F:calcium ion binding"/>
    <property type="evidence" value="ECO:0007669"/>
    <property type="project" value="InterPro"/>
</dbReference>
<evidence type="ECO:0000256" key="5">
    <source>
        <dbReference type="ARBA" id="ARBA00022827"/>
    </source>
</evidence>
<evidence type="ECO:0000256" key="8">
    <source>
        <dbReference type="SAM" id="MobiDB-lite"/>
    </source>
</evidence>
<dbReference type="InterPro" id="IPR013783">
    <property type="entry name" value="Ig-like_fold"/>
</dbReference>
<evidence type="ECO:0000256" key="3">
    <source>
        <dbReference type="ARBA" id="ARBA00022630"/>
    </source>
</evidence>
<dbReference type="PROSITE" id="PS00623">
    <property type="entry name" value="GMC_OXRED_1"/>
    <property type="match status" value="1"/>
</dbReference>
<feature type="transmembrane region" description="Helical" evidence="9">
    <location>
        <begin position="1828"/>
        <end position="1850"/>
    </location>
</feature>
<dbReference type="SUPFAM" id="SSF51905">
    <property type="entry name" value="FAD/NAD(P)-binding domain"/>
    <property type="match status" value="1"/>
</dbReference>
<feature type="transmembrane region" description="Helical" evidence="9">
    <location>
        <begin position="1229"/>
        <end position="1254"/>
    </location>
</feature>
<keyword evidence="4" id="KW-0547">Nucleotide-binding</keyword>
<dbReference type="GO" id="GO:0016614">
    <property type="term" value="F:oxidoreductase activity, acting on CH-OH group of donors"/>
    <property type="evidence" value="ECO:0007669"/>
    <property type="project" value="InterPro"/>
</dbReference>
<keyword evidence="13" id="KW-1185">Reference proteome</keyword>
<keyword evidence="3 7" id="KW-0285">Flavoprotein</keyword>
<feature type="transmembrane region" description="Helical" evidence="9">
    <location>
        <begin position="1972"/>
        <end position="1992"/>
    </location>
</feature>
<dbReference type="InterPro" id="IPR036188">
    <property type="entry name" value="FAD/NAD-bd_sf"/>
</dbReference>
<dbReference type="Pfam" id="PF00005">
    <property type="entry name" value="ABC_tran"/>
    <property type="match status" value="1"/>
</dbReference>
<dbReference type="InterPro" id="IPR003439">
    <property type="entry name" value="ABC_transporter-like_ATP-bd"/>
</dbReference>
<evidence type="ECO:0000256" key="7">
    <source>
        <dbReference type="RuleBase" id="RU003968"/>
    </source>
</evidence>
<accession>A0AAE0GI75</accession>
<dbReference type="SUPFAM" id="SSF52540">
    <property type="entry name" value="P-loop containing nucleoside triphosphate hydrolases"/>
    <property type="match status" value="1"/>
</dbReference>
<dbReference type="InterPro" id="IPR000172">
    <property type="entry name" value="GMC_OxRdtase_N"/>
</dbReference>
<feature type="region of interest" description="Disordered" evidence="8">
    <location>
        <begin position="2080"/>
        <end position="2102"/>
    </location>
</feature>
<dbReference type="SUPFAM" id="SSF54373">
    <property type="entry name" value="FAD-linked reductases, C-terminal domain"/>
    <property type="match status" value="1"/>
</dbReference>
<evidence type="ECO:0000313" key="12">
    <source>
        <dbReference type="EMBL" id="KAK3278514.1"/>
    </source>
</evidence>
<dbReference type="Gene3D" id="3.40.50.300">
    <property type="entry name" value="P-loop containing nucleotide triphosphate hydrolases"/>
    <property type="match status" value="1"/>
</dbReference>
<comment type="cofactor">
    <cofactor evidence="1">
        <name>FAD</name>
        <dbReference type="ChEBI" id="CHEBI:57692"/>
    </cofactor>
</comment>
<dbReference type="Pfam" id="PF05199">
    <property type="entry name" value="GMC_oxred_C"/>
    <property type="match status" value="1"/>
</dbReference>
<dbReference type="InterPro" id="IPR012132">
    <property type="entry name" value="GMC_OxRdtase"/>
</dbReference>
<comment type="caution">
    <text evidence="12">The sequence shown here is derived from an EMBL/GenBank/DDBJ whole genome shotgun (WGS) entry which is preliminary data.</text>
</comment>
<dbReference type="PROSITE" id="PS50893">
    <property type="entry name" value="ABC_TRANSPORTER_2"/>
    <property type="match status" value="1"/>
</dbReference>
<dbReference type="GO" id="GO:0016887">
    <property type="term" value="F:ATP hydrolysis activity"/>
    <property type="evidence" value="ECO:0007669"/>
    <property type="project" value="InterPro"/>
</dbReference>
<dbReference type="SUPFAM" id="SSF49313">
    <property type="entry name" value="Cadherin-like"/>
    <property type="match status" value="1"/>
</dbReference>
<feature type="chain" id="PRO_5042092212" description="ABC transporter domain-containing protein" evidence="10">
    <location>
        <begin position="18"/>
        <end position="2126"/>
    </location>
</feature>
<evidence type="ECO:0000256" key="1">
    <source>
        <dbReference type="ARBA" id="ARBA00001974"/>
    </source>
</evidence>
<keyword evidence="9" id="KW-0472">Membrane</keyword>
<keyword evidence="10" id="KW-0732">Signal</keyword>
<dbReference type="InterPro" id="IPR015919">
    <property type="entry name" value="Cadherin-like_sf"/>
</dbReference>
<keyword evidence="5 7" id="KW-0274">FAD</keyword>
<evidence type="ECO:0000313" key="13">
    <source>
        <dbReference type="Proteomes" id="UP001190700"/>
    </source>
</evidence>
<evidence type="ECO:0000256" key="6">
    <source>
        <dbReference type="ARBA" id="ARBA00022840"/>
    </source>
</evidence>
<dbReference type="InterPro" id="IPR007867">
    <property type="entry name" value="GMC_OxRtase_C"/>
</dbReference>
<gene>
    <name evidence="12" type="ORF">CYMTET_13556</name>
</gene>
<keyword evidence="6" id="KW-0067">ATP-binding</keyword>
<dbReference type="Proteomes" id="UP001190700">
    <property type="component" value="Unassembled WGS sequence"/>
</dbReference>
<dbReference type="PANTHER" id="PTHR11552:SF147">
    <property type="entry name" value="CHOLINE DEHYDROGENASE, MITOCHONDRIAL"/>
    <property type="match status" value="1"/>
</dbReference>
<dbReference type="InterPro" id="IPR003593">
    <property type="entry name" value="AAA+_ATPase"/>
</dbReference>
<keyword evidence="9" id="KW-0812">Transmembrane</keyword>
<comment type="similarity">
    <text evidence="2 7">Belongs to the GMC oxidoreductase family.</text>
</comment>
<feature type="domain" description="ABC transporter" evidence="11">
    <location>
        <begin position="1302"/>
        <end position="1574"/>
    </location>
</feature>
<feature type="transmembrane region" description="Helical" evidence="9">
    <location>
        <begin position="1857"/>
        <end position="1880"/>
    </location>
</feature>
<dbReference type="Pfam" id="PF00732">
    <property type="entry name" value="GMC_oxred_N"/>
    <property type="match status" value="1"/>
</dbReference>
<proteinExistence type="inferred from homology"/>
<sequence>MTWLSTLSAILLFGLSATPLSLEAVEAIRSRTSERTRWEKEPHQPLLLATKVLPHSNSRLRSFQDAHSQGRGLTELTSEQEAICACANFTATRDCAAAVRTSCGPNSDGSALPKSFCDNISSYDATSDVLLELSQQACAGIRPEIPEDENSGSGESHPLCACAESLTGSGCEEALTTACTDGTISLDDCLAAADNEQDAIAAIEEESRRLCDAATLTPSEDECDATSPCCGGGGTFQYLSASQRLLKDEIAPNNAPYKPKATATLSELYTYTVSPALPAGMRFDEARGVIGGTPTVSQGNTSYTVSVQCQNAEVERQEATVWIMVEDTLSLQDRRRLTADRFIQMFWSYRVEGEGTEYVVDEVMTKGVFANPELPQAENPIVWDVLETGSWTPYDHVVEYTYLLDPTKNTGILEFTHREVITPSWSEDMLTFRYNLSHVMVITQADTGARSVVEETTYHEELTFAEGSDRVERLYTDLSTFMEQGGASSLPAQYVCETVAEYCGLEAQGQNWADTAYSSVEDCVGFMTERSTCSVEFPLQGDTQACRELHMFNALNFPEAHCNHTGRFSSRCREQADDPCVYRDGGTDGAHPLCACSVSLTDDGCEQALTAACIDGTISLDDCLGANDNDQAAIAAIEEESHRLCSATTPSAQKKAQVEKDKEEDLCEDDDDDLECDFAEVGQVHDYGRMRGEYDYIVVGGGTAGCVLARRLSENPDNTVLLLERGTDQYENTTELLAKRRAVFDRWDSPLTLSFHTGPHPELYNRTLEILAGNMIGGTTGINAGLWSRPSFEEFDEWDVPGWSGEELKEYFKLVETFTPGEAAGDGPGERGSEGPVRVEYGPRQFLEEEYRAAAERGGFVRLEDSTSKQDDVIWQLPTALRNGVQQDAYKAYLESVVPRANLDIFTTARVNRLILDGDLVTGVDVMLYDSSLIEVRVRKEVIVSAGVWGTPQVLMLSGIGPAEHLDRMDIDLEKDLPVGRNVIGRPHVNMIFEGNHGVAPEAASVVSGSDKSSRRWLRDGTGTQSIAVAALYMKFRTNSTLKYWDAFAAFTDVVPAFQASIESMLVQCECASSFSRGKVELATPIPTDNVYIELGLLRDYRDVATLMACMRRMRDINTKEFRFFFEEIAPDIDVQSDAELEAYVRAFGEFGHHAVGSAKMGTVDDPEAVVDPELRVIGYRNLRVADASIMPRLPRSGLMHTTYMIGEYAADLIINTNKSYNSYPLESFYTTVGLCVTLAVFFLALPLVIYLILQVLMDRLDEELEMSHAEVLSSMTPAVEDTNPAREMLPAEERVSLCYFIEQLTVEFGVERKTLLSSMAGSLSAGSLTAVMGPSGCGKSTLLSVLGQELHGDVEMQGMVIGFNRSQSMLQRPISGKSTSTAAALTRPEGMTLVEARLAEQNRWTKKRTTMVTQQDNLPENLTVLELMQYMALLRLPADESTALKMRKCHSCIRDVGLEDHVHTRVAASGGGLSGGQTKRLHVAMNMLSNAPLVLLDEPTSGLDALAALNVVHMISMYALRGHSVVVTIHQPRPEIVELFDQLVLMVHGTQIYSGPFGHAQEDLSAHLRGTSHVDVAMLERALLPGHTDGLLDILAVEPLARDLVTKYQASEIYERAGAQALRQFHLVCGLQGSKEAAEGASEADGCLEKQMSVAHALDEGKRTEGSARLLSEQAAAYGLLPLGHLLVALAAMDRRPCTRRHNPRLANWFKANLKVNSLYITILLLALLACVLYGSIAKANVLDANARTSCIFVMCMLAINSVNVQYAMPRVQKQEDSYWHYVSQVGAHLPGAKFHMVGALPSDILDFVSGIVSELQYSLHLQMSDAVVAVSSTFLYQIVVFSITGVTYSAATHLVCLLGFTLIVRISISVTELAFVLFHDQLAVVATHGVWVGCNMLFGGYLLQLHKMSFLVTDWIYWITPLWQTMGVMVQQVFSSEELECEDELPTYYCSDAYTTIDGLGYKKADLRTGLILLTVCEVLLRLCVGAVLLRQSRQRQQLDAMSVAIPSNVLNPPLRFSKFMVPNADEQAAPKATADVAAQINKRRLMFRILSTHDVCSTPDESHELAHYSPFSKSRSKLSRKNLSSRERLPESPASYPATPVVHENVLVEKADPSAAFTEDLGF</sequence>
<evidence type="ECO:0000256" key="4">
    <source>
        <dbReference type="ARBA" id="ARBA00022741"/>
    </source>
</evidence>
<name>A0AAE0GI75_9CHLO</name>
<reference evidence="12 13" key="1">
    <citation type="journal article" date="2015" name="Genome Biol. Evol.">
        <title>Comparative Genomics of a Bacterivorous Green Alga Reveals Evolutionary Causalities and Consequences of Phago-Mixotrophic Mode of Nutrition.</title>
        <authorList>
            <person name="Burns J.A."/>
            <person name="Paasch A."/>
            <person name="Narechania A."/>
            <person name="Kim E."/>
        </authorList>
    </citation>
    <scope>NUCLEOTIDE SEQUENCE [LARGE SCALE GENOMIC DNA]</scope>
    <source>
        <strain evidence="12 13">PLY_AMNH</strain>
    </source>
</reference>
<protein>
    <recommendedName>
        <fullName evidence="11">ABC transporter domain-containing protein</fullName>
    </recommendedName>
</protein>
<dbReference type="GO" id="GO:0005524">
    <property type="term" value="F:ATP binding"/>
    <property type="evidence" value="ECO:0007669"/>
    <property type="project" value="UniProtKB-KW"/>
</dbReference>
<feature type="transmembrane region" description="Helical" evidence="9">
    <location>
        <begin position="1917"/>
        <end position="1936"/>
    </location>
</feature>
<keyword evidence="9" id="KW-1133">Transmembrane helix</keyword>
<dbReference type="EMBL" id="LGRX02005400">
    <property type="protein sequence ID" value="KAK3278514.1"/>
    <property type="molecule type" value="Genomic_DNA"/>
</dbReference>
<dbReference type="Gene3D" id="2.60.40.10">
    <property type="entry name" value="Immunoglobulins"/>
    <property type="match status" value="1"/>
</dbReference>
<feature type="transmembrane region" description="Helical" evidence="9">
    <location>
        <begin position="1886"/>
        <end position="1905"/>
    </location>
</feature>
<dbReference type="GO" id="GO:0016020">
    <property type="term" value="C:membrane"/>
    <property type="evidence" value="ECO:0007669"/>
    <property type="project" value="InterPro"/>
</dbReference>
<evidence type="ECO:0000259" key="11">
    <source>
        <dbReference type="PROSITE" id="PS50893"/>
    </source>
</evidence>
<evidence type="ECO:0000256" key="10">
    <source>
        <dbReference type="SAM" id="SignalP"/>
    </source>
</evidence>
<evidence type="ECO:0000256" key="9">
    <source>
        <dbReference type="SAM" id="Phobius"/>
    </source>
</evidence>
<dbReference type="InterPro" id="IPR027417">
    <property type="entry name" value="P-loop_NTPase"/>
</dbReference>
<dbReference type="SMART" id="SM00382">
    <property type="entry name" value="AAA"/>
    <property type="match status" value="1"/>
</dbReference>
<feature type="signal peptide" evidence="10">
    <location>
        <begin position="1"/>
        <end position="17"/>
    </location>
</feature>
<dbReference type="Pfam" id="PF05345">
    <property type="entry name" value="He_PIG"/>
    <property type="match status" value="1"/>
</dbReference>
<evidence type="ECO:0000256" key="2">
    <source>
        <dbReference type="ARBA" id="ARBA00010790"/>
    </source>
</evidence>
<organism evidence="12 13">
    <name type="scientific">Cymbomonas tetramitiformis</name>
    <dbReference type="NCBI Taxonomy" id="36881"/>
    <lineage>
        <taxon>Eukaryota</taxon>
        <taxon>Viridiplantae</taxon>
        <taxon>Chlorophyta</taxon>
        <taxon>Pyramimonadophyceae</taxon>
        <taxon>Pyramimonadales</taxon>
        <taxon>Pyramimonadaceae</taxon>
        <taxon>Cymbomonas</taxon>
    </lineage>
</organism>
<dbReference type="PANTHER" id="PTHR11552">
    <property type="entry name" value="GLUCOSE-METHANOL-CHOLINE GMC OXIDOREDUCTASE"/>
    <property type="match status" value="1"/>
</dbReference>
<dbReference type="Gene3D" id="3.30.560.10">
    <property type="entry name" value="Glucose Oxidase, domain 3"/>
    <property type="match status" value="1"/>
</dbReference>
<feature type="transmembrane region" description="Helical" evidence="9">
    <location>
        <begin position="1719"/>
        <end position="1738"/>
    </location>
</feature>
<dbReference type="GO" id="GO:0050660">
    <property type="term" value="F:flavin adenine dinucleotide binding"/>
    <property type="evidence" value="ECO:0007669"/>
    <property type="project" value="InterPro"/>
</dbReference>
<dbReference type="Gene3D" id="3.50.50.60">
    <property type="entry name" value="FAD/NAD(P)-binding domain"/>
    <property type="match status" value="1"/>
</dbReference>